<dbReference type="RefSeq" id="WP_068748041.1">
    <property type="nucleotide sequence ID" value="NZ_LOHZ01000024.1"/>
</dbReference>
<evidence type="ECO:0000313" key="2">
    <source>
        <dbReference type="EMBL" id="KYO66834.1"/>
    </source>
</evidence>
<dbReference type="InterPro" id="IPR010985">
    <property type="entry name" value="Ribbon_hlx_hlx"/>
</dbReference>
<name>A0A162MP05_9FIRM</name>
<comment type="caution">
    <text evidence="2">The sequence shown here is derived from an EMBL/GenBank/DDBJ whole genome shotgun (WGS) entry which is preliminary data.</text>
</comment>
<proteinExistence type="predicted"/>
<reference evidence="2 3" key="1">
    <citation type="submission" date="2015-12" db="EMBL/GenBank/DDBJ databases">
        <title>Draft genome of Thermovenabulum gondwanense isolated from a red thermophilic microbial mat colonisisng an outflow channel of a bore well.</title>
        <authorList>
            <person name="Patel B.K."/>
        </authorList>
    </citation>
    <scope>NUCLEOTIDE SEQUENCE [LARGE SCALE GENOMIC DNA]</scope>
    <source>
        <strain evidence="2 3">R270</strain>
    </source>
</reference>
<dbReference type="EMBL" id="LOHZ01000024">
    <property type="protein sequence ID" value="KYO66834.1"/>
    <property type="molecule type" value="Genomic_DNA"/>
</dbReference>
<evidence type="ECO:0000259" key="1">
    <source>
        <dbReference type="Pfam" id="PF01402"/>
    </source>
</evidence>
<dbReference type="InterPro" id="IPR013321">
    <property type="entry name" value="Arc_rbn_hlx_hlx"/>
</dbReference>
<dbReference type="Pfam" id="PF01402">
    <property type="entry name" value="RHH_1"/>
    <property type="match status" value="1"/>
</dbReference>
<feature type="domain" description="Ribbon-helix-helix protein CopG" evidence="1">
    <location>
        <begin position="6"/>
        <end position="44"/>
    </location>
</feature>
<organism evidence="2 3">
    <name type="scientific">Thermovenabulum gondwanense</name>
    <dbReference type="NCBI Taxonomy" id="520767"/>
    <lineage>
        <taxon>Bacteria</taxon>
        <taxon>Bacillati</taxon>
        <taxon>Bacillota</taxon>
        <taxon>Clostridia</taxon>
        <taxon>Thermosediminibacterales</taxon>
        <taxon>Thermosediminibacteraceae</taxon>
        <taxon>Thermovenabulum</taxon>
    </lineage>
</organism>
<accession>A0A162MP05</accession>
<dbReference type="SUPFAM" id="SSF47598">
    <property type="entry name" value="Ribbon-helix-helix"/>
    <property type="match status" value="1"/>
</dbReference>
<dbReference type="AlphaFoldDB" id="A0A162MP05"/>
<evidence type="ECO:0000313" key="3">
    <source>
        <dbReference type="Proteomes" id="UP000075737"/>
    </source>
</evidence>
<dbReference type="STRING" id="520767.ATZ99_08880"/>
<sequence>MAGLVKITVSLPENLLRQLDGILSLENKDRSELIRDAMMLYIKEKERIRMREQLKSGYMEMADINLKIAEMGICQDIQDFFSYELRLSERE</sequence>
<dbReference type="Gene3D" id="1.10.1220.10">
    <property type="entry name" value="Met repressor-like"/>
    <property type="match status" value="1"/>
</dbReference>
<dbReference type="InterPro" id="IPR002145">
    <property type="entry name" value="CopG"/>
</dbReference>
<protein>
    <submittedName>
        <fullName evidence="2">Antitoxin EndoAI</fullName>
    </submittedName>
</protein>
<dbReference type="CDD" id="cd22231">
    <property type="entry name" value="RHH_NikR_HicB-like"/>
    <property type="match status" value="1"/>
</dbReference>
<dbReference type="GO" id="GO:0006355">
    <property type="term" value="P:regulation of DNA-templated transcription"/>
    <property type="evidence" value="ECO:0007669"/>
    <property type="project" value="InterPro"/>
</dbReference>
<gene>
    <name evidence="2" type="primary">ndoAI</name>
    <name evidence="2" type="ORF">ATZ99_08880</name>
</gene>
<keyword evidence="3" id="KW-1185">Reference proteome</keyword>
<dbReference type="OrthoDB" id="1634058at2"/>
<dbReference type="Proteomes" id="UP000075737">
    <property type="component" value="Unassembled WGS sequence"/>
</dbReference>